<dbReference type="GO" id="GO:0043571">
    <property type="term" value="P:maintenance of CRISPR repeat elements"/>
    <property type="evidence" value="ECO:0007669"/>
    <property type="project" value="UniProtKB-UniRule"/>
</dbReference>
<gene>
    <name evidence="3" type="primary">cas5c</name>
    <name evidence="3" type="ORF">IAC39_04365</name>
</gene>
<accession>A0A9D1KKB8</accession>
<keyword evidence="2" id="KW-0255">Endonuclease</keyword>
<dbReference type="NCBIfam" id="TIGR02593">
    <property type="entry name" value="CRISPR_cas5"/>
    <property type="match status" value="1"/>
</dbReference>
<sequence>MKNQIEFKVWGRYALFSDPVTRMGGEKSAYFCPTYEALKGIVSSVYWKPTIIWVIDSVRVMRPIRTESKSIRPISYNASKNTLSIYTYLADVEYQVKAHFIFNEHRPELAGDRIEGKHYSIAKRMIEKGGRRDIFLGARECQGYVERCVFGEGEGYYDNYGELDFGVMIHGFDYPDETGRDMLSLRLWRQKMVNGVVDFLPPWECSPDLRRDIRPMKPKKFGSEYGNFTGLDEEGLADILNEEAITK</sequence>
<dbReference type="InterPro" id="IPR010155">
    <property type="entry name" value="CRISPR-assoc_prot_Cas5d"/>
</dbReference>
<dbReference type="Proteomes" id="UP000824136">
    <property type="component" value="Unassembled WGS sequence"/>
</dbReference>
<keyword evidence="2" id="KW-0378">Hydrolase</keyword>
<dbReference type="NCBIfam" id="TIGR01876">
    <property type="entry name" value="cas_Cas5d"/>
    <property type="match status" value="1"/>
</dbReference>
<reference evidence="3" key="1">
    <citation type="submission" date="2020-10" db="EMBL/GenBank/DDBJ databases">
        <authorList>
            <person name="Gilroy R."/>
        </authorList>
    </citation>
    <scope>NUCLEOTIDE SEQUENCE</scope>
    <source>
        <strain evidence="3">CHK33-4379</strain>
    </source>
</reference>
<keyword evidence="2" id="KW-0694">RNA-binding</keyword>
<dbReference type="InterPro" id="IPR013422">
    <property type="entry name" value="CRISPR-assoc_prot_Cas5_N"/>
</dbReference>
<comment type="caution">
    <text evidence="3">The sequence shown here is derived from an EMBL/GenBank/DDBJ whole genome shotgun (WGS) entry which is preliminary data.</text>
</comment>
<evidence type="ECO:0000256" key="1">
    <source>
        <dbReference type="ARBA" id="ARBA00023118"/>
    </source>
</evidence>
<proteinExistence type="inferred from homology"/>
<dbReference type="GO" id="GO:0016787">
    <property type="term" value="F:hydrolase activity"/>
    <property type="evidence" value="ECO:0007669"/>
    <property type="project" value="UniProtKB-KW"/>
</dbReference>
<dbReference type="CDD" id="cd09752">
    <property type="entry name" value="Cas5_I-C"/>
    <property type="match status" value="1"/>
</dbReference>
<protein>
    <recommendedName>
        <fullName evidence="2">pre-crRNA processing endonuclease</fullName>
        <ecNumber evidence="2">3.1.-.-</ecNumber>
    </recommendedName>
</protein>
<evidence type="ECO:0000313" key="4">
    <source>
        <dbReference type="Proteomes" id="UP000824136"/>
    </source>
</evidence>
<evidence type="ECO:0000256" key="2">
    <source>
        <dbReference type="PIRNR" id="PIRNR029950"/>
    </source>
</evidence>
<comment type="function">
    <text evidence="2">CRISPR (clustered regularly interspaced short palindromic repeat) is an adaptive immune system that provides protection against mobile genetic elements (viruses, transposable elements and conjugative plasmids). CRISPR clusters contain spacers, sequences complementary to antecedent mobile elements, and target invading nucleic acids. CRISPR clusters are transcribed and processed into CRISPR RNA (crRNA).</text>
</comment>
<dbReference type="GO" id="GO:0003723">
    <property type="term" value="F:RNA binding"/>
    <property type="evidence" value="ECO:0007669"/>
    <property type="project" value="UniProtKB-UniRule"/>
</dbReference>
<name>A0A9D1KKB8_9FIRM</name>
<dbReference type="Pfam" id="PF09704">
    <property type="entry name" value="Cas_Cas5d"/>
    <property type="match status" value="1"/>
</dbReference>
<keyword evidence="2" id="KW-0540">Nuclease</keyword>
<dbReference type="PIRSF" id="PIRSF029950">
    <property type="entry name" value="Cas_CT1134"/>
    <property type="match status" value="1"/>
</dbReference>
<dbReference type="GO" id="GO:0051607">
    <property type="term" value="P:defense response to virus"/>
    <property type="evidence" value="ECO:0007669"/>
    <property type="project" value="UniProtKB-UniRule"/>
</dbReference>
<dbReference type="GO" id="GO:0004519">
    <property type="term" value="F:endonuclease activity"/>
    <property type="evidence" value="ECO:0007669"/>
    <property type="project" value="UniProtKB-UniRule"/>
</dbReference>
<dbReference type="AlphaFoldDB" id="A0A9D1KKB8"/>
<keyword evidence="1 2" id="KW-0051">Antiviral defense</keyword>
<dbReference type="EMBL" id="DVLL01000017">
    <property type="protein sequence ID" value="HIT58926.1"/>
    <property type="molecule type" value="Genomic_DNA"/>
</dbReference>
<evidence type="ECO:0000313" key="3">
    <source>
        <dbReference type="EMBL" id="HIT58926.1"/>
    </source>
</evidence>
<dbReference type="Gene3D" id="3.30.70.2660">
    <property type="match status" value="1"/>
</dbReference>
<organism evidence="3 4">
    <name type="scientific">Candidatus Faeciplasma pullistercoris</name>
    <dbReference type="NCBI Taxonomy" id="2840800"/>
    <lineage>
        <taxon>Bacteria</taxon>
        <taxon>Bacillati</taxon>
        <taxon>Bacillota</taxon>
        <taxon>Clostridia</taxon>
        <taxon>Eubacteriales</taxon>
        <taxon>Oscillospiraceae</taxon>
        <taxon>Oscillospiraceae incertae sedis</taxon>
        <taxon>Candidatus Faeciplasma</taxon>
    </lineage>
</organism>
<comment type="similarity">
    <text evidence="2">Belongs to the CRISPR-associated protein Cas5 family. Subtype I-C/Dvulg subfamily.</text>
</comment>
<reference evidence="3" key="2">
    <citation type="journal article" date="2021" name="PeerJ">
        <title>Extensive microbial diversity within the chicken gut microbiome revealed by metagenomics and culture.</title>
        <authorList>
            <person name="Gilroy R."/>
            <person name="Ravi A."/>
            <person name="Getino M."/>
            <person name="Pursley I."/>
            <person name="Horton D.L."/>
            <person name="Alikhan N.F."/>
            <person name="Baker D."/>
            <person name="Gharbi K."/>
            <person name="Hall N."/>
            <person name="Watson M."/>
            <person name="Adriaenssens E.M."/>
            <person name="Foster-Nyarko E."/>
            <person name="Jarju S."/>
            <person name="Secka A."/>
            <person name="Antonio M."/>
            <person name="Oren A."/>
            <person name="Chaudhuri R.R."/>
            <person name="La Ragione R."/>
            <person name="Hildebrand F."/>
            <person name="Pallen M.J."/>
        </authorList>
    </citation>
    <scope>NUCLEOTIDE SEQUENCE</scope>
    <source>
        <strain evidence="3">CHK33-4379</strain>
    </source>
</reference>
<dbReference type="InterPro" id="IPR021124">
    <property type="entry name" value="CRISPR-assoc_prot_Cas5"/>
</dbReference>
<dbReference type="EC" id="3.1.-.-" evidence="2"/>